<sequence length="291" mass="29569">AATMLFLALLLLALAASARPAILPVPGATDRAAARALLAQLAQLIPPQPLPPHGTSCQSLRPSALPAFARLPPLPRALARAALALALSGAACGAQAEAEVLALAQELGATRATALLQGLARLRGAPAPQAMSLLLSLAAGTPPRRCVPPAGLLAKVPPAGLRALRGCQCARRHRREDEDVCDPPGEHKAHEVLLWVPGVSTFYNLGTSIYYAFQGCEALASARALEAAEDLGYATLGAIATAAAGPVGFGVQLGLQPGLKAGVRALMGYFSSDGATPPPPPPPHSGPVLIV</sequence>
<comment type="caution">
    <text evidence="3">The sequence shown here is derived from an EMBL/GenBank/DDBJ whole genome shotgun (WGS) entry which is preliminary data.</text>
</comment>
<dbReference type="GO" id="GO:0008203">
    <property type="term" value="P:cholesterol metabolic process"/>
    <property type="evidence" value="ECO:0007669"/>
    <property type="project" value="TreeGrafter"/>
</dbReference>
<dbReference type="OrthoDB" id="9895613at2759"/>
<dbReference type="Proteomes" id="UP000517892">
    <property type="component" value="Unassembled WGS sequence"/>
</dbReference>
<organism evidence="3 4">
    <name type="scientific">Centropus unirufus</name>
    <dbReference type="NCBI Taxonomy" id="1118519"/>
    <lineage>
        <taxon>Eukaryota</taxon>
        <taxon>Metazoa</taxon>
        <taxon>Chordata</taxon>
        <taxon>Craniata</taxon>
        <taxon>Vertebrata</taxon>
        <taxon>Euteleostomi</taxon>
        <taxon>Archelosauria</taxon>
        <taxon>Archosauria</taxon>
        <taxon>Dinosauria</taxon>
        <taxon>Saurischia</taxon>
        <taxon>Theropoda</taxon>
        <taxon>Coelurosauria</taxon>
        <taxon>Aves</taxon>
        <taxon>Neognathae</taxon>
        <taxon>Neoaves</taxon>
        <taxon>Otidimorphae</taxon>
        <taxon>Cuculiformes</taxon>
        <taxon>Centropidae</taxon>
        <taxon>Centropus</taxon>
    </lineage>
</organism>
<dbReference type="Pfam" id="PF15148">
    <property type="entry name" value="Apolipo_F"/>
    <property type="match status" value="1"/>
</dbReference>
<dbReference type="GO" id="GO:0005615">
    <property type="term" value="C:extracellular space"/>
    <property type="evidence" value="ECO:0007669"/>
    <property type="project" value="TreeGrafter"/>
</dbReference>
<evidence type="ECO:0000313" key="4">
    <source>
        <dbReference type="Proteomes" id="UP000517892"/>
    </source>
</evidence>
<dbReference type="PANTHER" id="PTHR15011">
    <property type="entry name" value="APOLIPOPROTEIN F"/>
    <property type="match status" value="1"/>
</dbReference>
<dbReference type="InterPro" id="IPR026114">
    <property type="entry name" value="APOF"/>
</dbReference>
<dbReference type="EMBL" id="VYZI01001358">
    <property type="protein sequence ID" value="NWR81133.1"/>
    <property type="molecule type" value="Genomic_DNA"/>
</dbReference>
<feature type="signal peptide" evidence="2">
    <location>
        <begin position="1"/>
        <end position="18"/>
    </location>
</feature>
<gene>
    <name evidence="3" type="primary">Apof</name>
    <name evidence="3" type="ORF">CENUNI_R15248</name>
</gene>
<keyword evidence="4" id="KW-1185">Reference proteome</keyword>
<feature type="compositionally biased region" description="Pro residues" evidence="1">
    <location>
        <begin position="276"/>
        <end position="285"/>
    </location>
</feature>
<evidence type="ECO:0000313" key="3">
    <source>
        <dbReference type="EMBL" id="NWR81133.1"/>
    </source>
</evidence>
<feature type="chain" id="PRO_5029814389" evidence="2">
    <location>
        <begin position="19"/>
        <end position="291"/>
    </location>
</feature>
<feature type="non-terminal residue" evidence="3">
    <location>
        <position position="1"/>
    </location>
</feature>
<feature type="non-terminal residue" evidence="3">
    <location>
        <position position="291"/>
    </location>
</feature>
<dbReference type="AlphaFoldDB" id="A0A7K5ABR0"/>
<keyword evidence="2" id="KW-0732">Signal</keyword>
<reference evidence="3 4" key="1">
    <citation type="submission" date="2019-09" db="EMBL/GenBank/DDBJ databases">
        <title>Bird 10,000 Genomes (B10K) Project - Family phase.</title>
        <authorList>
            <person name="Zhang G."/>
        </authorList>
    </citation>
    <scope>NUCLEOTIDE SEQUENCE [LARGE SCALE GENOMIC DNA]</scope>
    <source>
        <strain evidence="3">B10K-DU-017-25</strain>
        <tissue evidence="3">Mixed tissue sample</tissue>
    </source>
</reference>
<proteinExistence type="predicted"/>
<feature type="region of interest" description="Disordered" evidence="1">
    <location>
        <begin position="272"/>
        <end position="291"/>
    </location>
</feature>
<name>A0A7K5ABR0_9AVES</name>
<evidence type="ECO:0000256" key="1">
    <source>
        <dbReference type="SAM" id="MobiDB-lite"/>
    </source>
</evidence>
<evidence type="ECO:0000256" key="2">
    <source>
        <dbReference type="SAM" id="SignalP"/>
    </source>
</evidence>
<dbReference type="PANTHER" id="PTHR15011:SF3">
    <property type="entry name" value="APOLIPOPROTEIN F"/>
    <property type="match status" value="1"/>
</dbReference>
<protein>
    <submittedName>
        <fullName evidence="3">APOF protein</fullName>
    </submittedName>
</protein>
<accession>A0A7K5ABR0</accession>